<dbReference type="EMBL" id="JACAZF010000004">
    <property type="protein sequence ID" value="KAF7306358.1"/>
    <property type="molecule type" value="Genomic_DNA"/>
</dbReference>
<proteinExistence type="predicted"/>
<keyword evidence="2" id="KW-0378">Hydrolase</keyword>
<dbReference type="PROSITE" id="PS01179">
    <property type="entry name" value="PID"/>
    <property type="match status" value="1"/>
</dbReference>
<protein>
    <submittedName>
        <fullName evidence="2">ULP-PROTEASE domain-containing protein</fullName>
    </submittedName>
</protein>
<keyword evidence="3" id="KW-1185">Reference proteome</keyword>
<comment type="caution">
    <text evidence="2">The sequence shown here is derived from an EMBL/GenBank/DDBJ whole genome shotgun (WGS) entry which is preliminary data.</text>
</comment>
<sequence>MPKVPPIVVAAVARGSSVTSERLAAMHQEVLDLLHQHDVHPMSLSADGADTERSVQRIIANSTSDHLFFCIPNNAPNCSIEYKLPIAYGSHPLVITQDSKHAAKTARNQLHTGARMPTLGHYTAHYAMIREVAENPASPLQSRDAKGLDKQDDRAAARLFSAQTLEFLTTHYNGRHGLAIYLFVLGELVDAWQNRSISHRERVKMVLRARFFLMAWRTHILAHPDHSLDTHFISRQSYDIFITLSDSLIMLIVVHRKFFPLFPLLPWFHSTEPCEHYFGLLRQLKIDFAYIDVLHLERKASIPSNGRY</sequence>
<evidence type="ECO:0000259" key="1">
    <source>
        <dbReference type="PROSITE" id="PS01179"/>
    </source>
</evidence>
<dbReference type="RefSeq" id="XP_037221377.1">
    <property type="nucleotide sequence ID" value="XM_037361085.1"/>
</dbReference>
<gene>
    <name evidence="2" type="ORF">MIND_00427000</name>
</gene>
<dbReference type="GeneID" id="59343601"/>
<dbReference type="Proteomes" id="UP000636479">
    <property type="component" value="Unassembled WGS sequence"/>
</dbReference>
<dbReference type="GO" id="GO:0006508">
    <property type="term" value="P:proteolysis"/>
    <property type="evidence" value="ECO:0007669"/>
    <property type="project" value="UniProtKB-KW"/>
</dbReference>
<evidence type="ECO:0000313" key="2">
    <source>
        <dbReference type="EMBL" id="KAF7306358.1"/>
    </source>
</evidence>
<dbReference type="GO" id="GO:0008233">
    <property type="term" value="F:peptidase activity"/>
    <property type="evidence" value="ECO:0007669"/>
    <property type="project" value="UniProtKB-KW"/>
</dbReference>
<reference evidence="2" key="1">
    <citation type="submission" date="2020-05" db="EMBL/GenBank/DDBJ databases">
        <title>Mycena genomes resolve the evolution of fungal bioluminescence.</title>
        <authorList>
            <person name="Tsai I.J."/>
        </authorList>
    </citation>
    <scope>NUCLEOTIDE SEQUENCE</scope>
    <source>
        <strain evidence="2">171206Taipei</strain>
    </source>
</reference>
<name>A0A8H6SUX8_9AGAR</name>
<dbReference type="InterPro" id="IPR006020">
    <property type="entry name" value="PTB/PI_dom"/>
</dbReference>
<keyword evidence="2" id="KW-0645">Protease</keyword>
<accession>A0A8H6SUX8</accession>
<feature type="domain" description="PID" evidence="1">
    <location>
        <begin position="17"/>
        <end position="70"/>
    </location>
</feature>
<organism evidence="2 3">
    <name type="scientific">Mycena indigotica</name>
    <dbReference type="NCBI Taxonomy" id="2126181"/>
    <lineage>
        <taxon>Eukaryota</taxon>
        <taxon>Fungi</taxon>
        <taxon>Dikarya</taxon>
        <taxon>Basidiomycota</taxon>
        <taxon>Agaricomycotina</taxon>
        <taxon>Agaricomycetes</taxon>
        <taxon>Agaricomycetidae</taxon>
        <taxon>Agaricales</taxon>
        <taxon>Marasmiineae</taxon>
        <taxon>Mycenaceae</taxon>
        <taxon>Mycena</taxon>
    </lineage>
</organism>
<dbReference type="OrthoDB" id="3268677at2759"/>
<dbReference type="AlphaFoldDB" id="A0A8H6SUX8"/>
<evidence type="ECO:0000313" key="3">
    <source>
        <dbReference type="Proteomes" id="UP000636479"/>
    </source>
</evidence>